<evidence type="ECO:0000256" key="2">
    <source>
        <dbReference type="SAM" id="SignalP"/>
    </source>
</evidence>
<evidence type="ECO:0000313" key="4">
    <source>
        <dbReference type="Proteomes" id="UP001180754"/>
    </source>
</evidence>
<dbReference type="Proteomes" id="UP001180754">
    <property type="component" value="Unassembled WGS sequence"/>
</dbReference>
<feature type="signal peptide" evidence="2">
    <location>
        <begin position="1"/>
        <end position="23"/>
    </location>
</feature>
<name>A0ABU2XW02_9ACTN</name>
<feature type="compositionally biased region" description="Low complexity" evidence="1">
    <location>
        <begin position="22"/>
        <end position="35"/>
    </location>
</feature>
<keyword evidence="2" id="KW-0732">Signal</keyword>
<dbReference type="PROSITE" id="PS51257">
    <property type="entry name" value="PROKAR_LIPOPROTEIN"/>
    <property type="match status" value="1"/>
</dbReference>
<comment type="caution">
    <text evidence="3">The sequence shown here is derived from an EMBL/GenBank/DDBJ whole genome shotgun (WGS) entry which is preliminary data.</text>
</comment>
<keyword evidence="4" id="KW-1185">Reference proteome</keyword>
<dbReference type="EMBL" id="JAVRFD010000042">
    <property type="protein sequence ID" value="MDT0550100.1"/>
    <property type="molecule type" value="Genomic_DNA"/>
</dbReference>
<evidence type="ECO:0000313" key="3">
    <source>
        <dbReference type="EMBL" id="MDT0550100.1"/>
    </source>
</evidence>
<gene>
    <name evidence="3" type="ORF">RND15_46770</name>
</gene>
<dbReference type="RefSeq" id="WP_311730680.1">
    <property type="nucleotide sequence ID" value="NZ_JAVRFD010000042.1"/>
</dbReference>
<evidence type="ECO:0000256" key="1">
    <source>
        <dbReference type="SAM" id="MobiDB-lite"/>
    </source>
</evidence>
<feature type="region of interest" description="Disordered" evidence="1">
    <location>
        <begin position="22"/>
        <end position="43"/>
    </location>
</feature>
<evidence type="ECO:0008006" key="5">
    <source>
        <dbReference type="Google" id="ProtNLM"/>
    </source>
</evidence>
<proteinExistence type="predicted"/>
<feature type="chain" id="PRO_5045174746" description="Lipoprotein" evidence="2">
    <location>
        <begin position="24"/>
        <end position="309"/>
    </location>
</feature>
<feature type="region of interest" description="Disordered" evidence="1">
    <location>
        <begin position="82"/>
        <end position="102"/>
    </location>
</feature>
<organism evidence="3 4">
    <name type="scientific">Streptomyces lonegramiae</name>
    <dbReference type="NCBI Taxonomy" id="3075524"/>
    <lineage>
        <taxon>Bacteria</taxon>
        <taxon>Bacillati</taxon>
        <taxon>Actinomycetota</taxon>
        <taxon>Actinomycetes</taxon>
        <taxon>Kitasatosporales</taxon>
        <taxon>Streptomycetaceae</taxon>
        <taxon>Streptomyces</taxon>
    </lineage>
</organism>
<reference evidence="3" key="1">
    <citation type="submission" date="2024-05" db="EMBL/GenBank/DDBJ databases">
        <title>30 novel species of actinomycetes from the DSMZ collection.</title>
        <authorList>
            <person name="Nouioui I."/>
        </authorList>
    </citation>
    <scope>NUCLEOTIDE SEQUENCE</scope>
    <source>
        <strain evidence="3">DSM 41529</strain>
    </source>
</reference>
<protein>
    <recommendedName>
        <fullName evidence="5">Lipoprotein</fullName>
    </recommendedName>
</protein>
<sequence length="309" mass="33919">MVARRARWWVAALLMAAVTGCGSGGDAPSSPGAKGVPEVMEEKDLPDLPLDRYRLDTEESRRFGKAQRLLAQRCMIRLGFTDFPADPKPPSPSTTTAGTLVISAPPTPLGAFDLDQAKRWGYGWEPRPRKSLEPTGRAMTQAEFAALYGMSGNGAIPSEGKSRERGCSDKANGQLLKGVADSRRMWTFPSGRDAALRKAVGKDQRVRRALATWSACVVDKGGKRFADPMAAYSDKGWMRGKDGNTRHTRREVATAVADVECKREQNTLGVWWAALAKRQRADIERNKGNYQAVRDDLEVLRSNVRKALG</sequence>
<accession>A0ABU2XW02</accession>